<gene>
    <name evidence="2" type="ORF">B4U80_11808</name>
</gene>
<organism evidence="2 3">
    <name type="scientific">Leptotrombidium deliense</name>
    <dbReference type="NCBI Taxonomy" id="299467"/>
    <lineage>
        <taxon>Eukaryota</taxon>
        <taxon>Metazoa</taxon>
        <taxon>Ecdysozoa</taxon>
        <taxon>Arthropoda</taxon>
        <taxon>Chelicerata</taxon>
        <taxon>Arachnida</taxon>
        <taxon>Acari</taxon>
        <taxon>Acariformes</taxon>
        <taxon>Trombidiformes</taxon>
        <taxon>Prostigmata</taxon>
        <taxon>Anystina</taxon>
        <taxon>Parasitengona</taxon>
        <taxon>Trombiculoidea</taxon>
        <taxon>Trombiculidae</taxon>
        <taxon>Leptotrombidium</taxon>
    </lineage>
</organism>
<dbReference type="EMBL" id="NCKV01011458">
    <property type="protein sequence ID" value="RWS21632.1"/>
    <property type="molecule type" value="Genomic_DNA"/>
</dbReference>
<dbReference type="Pfam" id="PF07707">
    <property type="entry name" value="BACK"/>
    <property type="match status" value="1"/>
</dbReference>
<dbReference type="Pfam" id="PF00651">
    <property type="entry name" value="BTB"/>
    <property type="match status" value="1"/>
</dbReference>
<dbReference type="SUPFAM" id="SSF54695">
    <property type="entry name" value="POZ domain"/>
    <property type="match status" value="1"/>
</dbReference>
<dbReference type="InterPro" id="IPR052407">
    <property type="entry name" value="BTB_POZ_domain_cont_9"/>
</dbReference>
<protein>
    <submittedName>
        <fullName evidence="2">BTB/POZ domain-containing protein 9-like protein</fullName>
    </submittedName>
</protein>
<evidence type="ECO:0000313" key="3">
    <source>
        <dbReference type="Proteomes" id="UP000288716"/>
    </source>
</evidence>
<proteinExistence type="predicted"/>
<dbReference type="AlphaFoldDB" id="A0A443S273"/>
<dbReference type="InterPro" id="IPR011333">
    <property type="entry name" value="SKP1/BTB/POZ_sf"/>
</dbReference>
<feature type="domain" description="BTB" evidence="1">
    <location>
        <begin position="19"/>
        <end position="86"/>
    </location>
</feature>
<name>A0A443S273_9ACAR</name>
<comment type="caution">
    <text evidence="2">The sequence shown here is derived from an EMBL/GenBank/DDBJ whole genome shotgun (WGS) entry which is preliminary data.</text>
</comment>
<evidence type="ECO:0000259" key="1">
    <source>
        <dbReference type="PROSITE" id="PS50097"/>
    </source>
</evidence>
<evidence type="ECO:0000313" key="2">
    <source>
        <dbReference type="EMBL" id="RWS21632.1"/>
    </source>
</evidence>
<dbReference type="PANTHER" id="PTHR46306">
    <property type="entry name" value="BTB/POZ DOMAIN-CONTAINING PROTEIN 9"/>
    <property type="match status" value="1"/>
</dbReference>
<dbReference type="Proteomes" id="UP000288716">
    <property type="component" value="Unassembled WGS sequence"/>
</dbReference>
<dbReference type="InterPro" id="IPR000210">
    <property type="entry name" value="BTB/POZ_dom"/>
</dbReference>
<sequence>MCDFNSLKLTQLCEDADLRDVTFIIEDVEIKVNKSLMAASCVYFKTMLFGNTNESSQSKIILKSTPKVAFQKVVEYIHCGACHLSGLQDKELLQLVSLAHEYQFHFLLNHLFSQIDLDECNVDFCIEIFNFAFEKDLRDWKDTCLAYFDDIFKEKVNEDVFVKFPKLLIQMVTSRDSFLIKEIDLFKCLLKWKKVNGDEESEGIFDHLRLNLIDIVDFADYILHTKLFNFDDYVNAMRESTYSERKAVFVNQTNEQFCYKTVIGESRVGGITSIMLISNQTLYFHLKTTTSKINYIYFKTENTTPEHFFTVKVMNSKKKIIANKINRVPNSYYKYEVTFVPSIVEVFSITAKKSIHVHSKITFSSEKIE</sequence>
<dbReference type="OrthoDB" id="6420239at2759"/>
<reference evidence="2 3" key="1">
    <citation type="journal article" date="2018" name="Gigascience">
        <title>Genomes of trombidid mites reveal novel predicted allergens and laterally-transferred genes associated with secondary metabolism.</title>
        <authorList>
            <person name="Dong X."/>
            <person name="Chaisiri K."/>
            <person name="Xia D."/>
            <person name="Armstrong S.D."/>
            <person name="Fang Y."/>
            <person name="Donnelly M.J."/>
            <person name="Kadowaki T."/>
            <person name="McGarry J.W."/>
            <person name="Darby A.C."/>
            <person name="Makepeace B.L."/>
        </authorList>
    </citation>
    <scope>NUCLEOTIDE SEQUENCE [LARGE SCALE GENOMIC DNA]</scope>
    <source>
        <strain evidence="2">UoL-UT</strain>
    </source>
</reference>
<dbReference type="InterPro" id="IPR011705">
    <property type="entry name" value="BACK"/>
</dbReference>
<accession>A0A443S273</accession>
<dbReference type="Gene3D" id="1.25.40.420">
    <property type="match status" value="1"/>
</dbReference>
<keyword evidence="3" id="KW-1185">Reference proteome</keyword>
<dbReference type="VEuPathDB" id="VectorBase:LDEU010408"/>
<dbReference type="GO" id="GO:0005737">
    <property type="term" value="C:cytoplasm"/>
    <property type="evidence" value="ECO:0007669"/>
    <property type="project" value="TreeGrafter"/>
</dbReference>
<dbReference type="STRING" id="299467.A0A443S273"/>
<dbReference type="PROSITE" id="PS50097">
    <property type="entry name" value="BTB"/>
    <property type="match status" value="1"/>
</dbReference>
<dbReference type="Gene3D" id="3.30.710.10">
    <property type="entry name" value="Potassium Channel Kv1.1, Chain A"/>
    <property type="match status" value="1"/>
</dbReference>
<dbReference type="PANTHER" id="PTHR46306:SF1">
    <property type="entry name" value="BTB_POZ DOMAIN-CONTAINING PROTEIN 9"/>
    <property type="match status" value="1"/>
</dbReference>
<dbReference type="SMART" id="SM00225">
    <property type="entry name" value="BTB"/>
    <property type="match status" value="1"/>
</dbReference>